<dbReference type="AlphaFoldDB" id="A0A151IHP7"/>
<reference evidence="1 2" key="1">
    <citation type="submission" date="2016-03" db="EMBL/GenBank/DDBJ databases">
        <title>Cyphomyrmex costatus WGS genome.</title>
        <authorList>
            <person name="Nygaard S."/>
            <person name="Hu H."/>
            <person name="Boomsma J."/>
            <person name="Zhang G."/>
        </authorList>
    </citation>
    <scope>NUCLEOTIDE SEQUENCE [LARGE SCALE GENOMIC DNA]</scope>
    <source>
        <strain evidence="1">MS0001</strain>
        <tissue evidence="1">Whole body</tissue>
    </source>
</reference>
<name>A0A151IHP7_9HYME</name>
<evidence type="ECO:0008006" key="3">
    <source>
        <dbReference type="Google" id="ProtNLM"/>
    </source>
</evidence>
<accession>A0A151IHP7</accession>
<evidence type="ECO:0000313" key="2">
    <source>
        <dbReference type="Proteomes" id="UP000078542"/>
    </source>
</evidence>
<keyword evidence="2" id="KW-1185">Reference proteome</keyword>
<proteinExistence type="predicted"/>
<gene>
    <name evidence="1" type="ORF">ALC62_07381</name>
</gene>
<dbReference type="Proteomes" id="UP000078542">
    <property type="component" value="Unassembled WGS sequence"/>
</dbReference>
<dbReference type="KEGG" id="ccoa:108774782"/>
<dbReference type="OrthoDB" id="6332063at2759"/>
<dbReference type="EMBL" id="KQ977578">
    <property type="protein sequence ID" value="KYN01808.1"/>
    <property type="molecule type" value="Genomic_DNA"/>
</dbReference>
<protein>
    <recommendedName>
        <fullName evidence="3">Carboxypeptidase inhibitor</fullName>
    </recommendedName>
</protein>
<sequence length="128" mass="14437">MVAPGNMRPLNRRLSESYATPTPLFGKRMKSYTLVFAVLTIILLYTEYANAKEICHPENCVVPNHCQMFTNIENSCSQQGTSCCSVVKSEFRTYCRHYGGICTKDNCNPTLQYDTIDCTDNQVCCVLV</sequence>
<evidence type="ECO:0000313" key="1">
    <source>
        <dbReference type="EMBL" id="KYN01808.1"/>
    </source>
</evidence>
<organism evidence="1 2">
    <name type="scientific">Cyphomyrmex costatus</name>
    <dbReference type="NCBI Taxonomy" id="456900"/>
    <lineage>
        <taxon>Eukaryota</taxon>
        <taxon>Metazoa</taxon>
        <taxon>Ecdysozoa</taxon>
        <taxon>Arthropoda</taxon>
        <taxon>Hexapoda</taxon>
        <taxon>Insecta</taxon>
        <taxon>Pterygota</taxon>
        <taxon>Neoptera</taxon>
        <taxon>Endopterygota</taxon>
        <taxon>Hymenoptera</taxon>
        <taxon>Apocrita</taxon>
        <taxon>Aculeata</taxon>
        <taxon>Formicoidea</taxon>
        <taxon>Formicidae</taxon>
        <taxon>Myrmicinae</taxon>
        <taxon>Cyphomyrmex</taxon>
    </lineage>
</organism>